<dbReference type="GO" id="GO:0140911">
    <property type="term" value="F:pore-forming activity"/>
    <property type="evidence" value="ECO:0007669"/>
    <property type="project" value="InterPro"/>
</dbReference>
<evidence type="ECO:0000256" key="12">
    <source>
        <dbReference type="SAM" id="Phobius"/>
    </source>
</evidence>
<evidence type="ECO:0000256" key="2">
    <source>
        <dbReference type="ARBA" id="ARBA00003197"/>
    </source>
</evidence>
<dbReference type="SUPFAM" id="SSF56837">
    <property type="entry name" value="Colicin"/>
    <property type="match status" value="1"/>
</dbReference>
<evidence type="ECO:0000256" key="9">
    <source>
        <dbReference type="ARBA" id="ARBA00023048"/>
    </source>
</evidence>
<keyword evidence="8" id="KW-0044">Antibiotic</keyword>
<evidence type="ECO:0000256" key="5">
    <source>
        <dbReference type="ARBA" id="ARBA00022529"/>
    </source>
</evidence>
<keyword evidence="7 12" id="KW-1133">Transmembrane helix</keyword>
<evidence type="ECO:0000256" key="4">
    <source>
        <dbReference type="ARBA" id="ARBA00007595"/>
    </source>
</evidence>
<evidence type="ECO:0000256" key="6">
    <source>
        <dbReference type="ARBA" id="ARBA00022692"/>
    </source>
</evidence>
<gene>
    <name evidence="14" type="ORF">HU722_38630</name>
</gene>
<comment type="similarity">
    <text evidence="4">Belongs to the channel forming colicin family.</text>
</comment>
<organism evidence="14">
    <name type="scientific">Pseudomonas tritici</name>
    <dbReference type="NCBI Taxonomy" id="2745518"/>
    <lineage>
        <taxon>Bacteria</taxon>
        <taxon>Pseudomonadati</taxon>
        <taxon>Pseudomonadota</taxon>
        <taxon>Gammaproteobacteria</taxon>
        <taxon>Pseudomonadales</taxon>
        <taxon>Pseudomonadaceae</taxon>
        <taxon>Pseudomonas</taxon>
    </lineage>
</organism>
<feature type="region of interest" description="Disordered" evidence="11">
    <location>
        <begin position="1"/>
        <end position="43"/>
    </location>
</feature>
<protein>
    <recommendedName>
        <fullName evidence="13">Channel forming colicins domain-containing protein</fullName>
    </recommendedName>
</protein>
<evidence type="ECO:0000256" key="10">
    <source>
        <dbReference type="ARBA" id="ARBA00023136"/>
    </source>
</evidence>
<feature type="transmembrane region" description="Helical" evidence="12">
    <location>
        <begin position="329"/>
        <end position="355"/>
    </location>
</feature>
<proteinExistence type="inferred from homology"/>
<keyword evidence="6 12" id="KW-0812">Transmembrane</keyword>
<dbReference type="InterPro" id="IPR038283">
    <property type="entry name" value="Channel_colicin_C_sf"/>
</dbReference>
<evidence type="ECO:0000256" key="3">
    <source>
        <dbReference type="ARBA" id="ARBA00004370"/>
    </source>
</evidence>
<evidence type="ECO:0000259" key="13">
    <source>
        <dbReference type="PROSITE" id="PS00276"/>
    </source>
</evidence>
<accession>A0A8H9Z0Y0</accession>
<dbReference type="PRINTS" id="PR00280">
    <property type="entry name" value="CHANLCOLICIN"/>
</dbReference>
<feature type="compositionally biased region" description="Gly residues" evidence="11">
    <location>
        <begin position="1"/>
        <end position="30"/>
    </location>
</feature>
<dbReference type="GO" id="GO:0031640">
    <property type="term" value="P:killing of cells of another organism"/>
    <property type="evidence" value="ECO:0007669"/>
    <property type="project" value="UniProtKB-KW"/>
</dbReference>
<evidence type="ECO:0000256" key="1">
    <source>
        <dbReference type="ARBA" id="ARBA00002178"/>
    </source>
</evidence>
<comment type="function">
    <text evidence="1">This colicin is a channel-forming colicin. This class of transmembrane toxins depolarize the cytoplasmic membrane, leading to dissipation of cellular energy.</text>
</comment>
<dbReference type="PROSITE" id="PS00276">
    <property type="entry name" value="CHANNEL_COLICIN"/>
    <property type="match status" value="1"/>
</dbReference>
<dbReference type="InterPro" id="IPR000293">
    <property type="entry name" value="Channel_colicin_C"/>
</dbReference>
<comment type="subcellular location">
    <subcellularLocation>
        <location evidence="3">Membrane</location>
    </subcellularLocation>
</comment>
<dbReference type="Gene3D" id="1.10.490.30">
    <property type="entry name" value="Colicin"/>
    <property type="match status" value="1"/>
</dbReference>
<dbReference type="GO" id="GO:0050829">
    <property type="term" value="P:defense response to Gram-negative bacterium"/>
    <property type="evidence" value="ECO:0007669"/>
    <property type="project" value="InterPro"/>
</dbReference>
<comment type="function">
    <text evidence="2">Colicins are polypeptide toxins produced by and active against E.coli and closely related bacteria.</text>
</comment>
<keyword evidence="5" id="KW-0929">Antimicrobial</keyword>
<feature type="domain" description="Channel forming colicins" evidence="13">
    <location>
        <begin position="304"/>
        <end position="315"/>
    </location>
</feature>
<dbReference type="AlphaFoldDB" id="A0A8H9Z0Y0"/>
<evidence type="ECO:0000313" key="14">
    <source>
        <dbReference type="EMBL" id="MBC3297462.1"/>
    </source>
</evidence>
<evidence type="ECO:0000256" key="8">
    <source>
        <dbReference type="ARBA" id="ARBA00023022"/>
    </source>
</evidence>
<keyword evidence="10 12" id="KW-0472">Membrane</keyword>
<comment type="caution">
    <text evidence="14">The sequence shown here is derived from an EMBL/GenBank/DDBJ whole genome shotgun (WGS) entry which is preliminary data.</text>
</comment>
<evidence type="ECO:0000256" key="11">
    <source>
        <dbReference type="SAM" id="MobiDB-lite"/>
    </source>
</evidence>
<dbReference type="Pfam" id="PF01024">
    <property type="entry name" value="Colicin"/>
    <property type="match status" value="1"/>
</dbReference>
<name>A0A8H9Z0Y0_9PSED</name>
<sequence>MAWTGFGGSWNDGVHSGGDDSGSIGGGGIKLDGNGNPVGTKAPSASDIAAQFNSYGGTQISPSQVTNIGKDDNGGYRADIAGAYHTVSVDGNSKYSNTVAGFTGVSNPSSNGGSGKNGGVSNWNDAANLIRSGKIPANFKLQGSKIGIMVTKYKKMSTGHGESVQLPDGKKFVEVPALTKAYNEGLTEREAYTSAIKMTADFYKEIGAKYGAQQAAIAKELEAASKGKPMKNVDQAMAAFSKNKAILDANLSTSNREAIANALKAVDRSKAAKQLVAFGKAFGIVGITMDMYDLLASLQTSIKTNNWRPFFVKAESMLLAKEAGVLTAWAFSIMLGTPLGIIGYAVIMAAVSALVNEALVNKVVNTITH</sequence>
<dbReference type="EMBL" id="JABWQF010000033">
    <property type="protein sequence ID" value="MBC3297462.1"/>
    <property type="molecule type" value="Genomic_DNA"/>
</dbReference>
<keyword evidence="9" id="KW-0078">Bacteriocin</keyword>
<evidence type="ECO:0000256" key="7">
    <source>
        <dbReference type="ARBA" id="ARBA00022989"/>
    </source>
</evidence>
<dbReference type="GO" id="GO:0016020">
    <property type="term" value="C:membrane"/>
    <property type="evidence" value="ECO:0007669"/>
    <property type="project" value="UniProtKB-SubCell"/>
</dbReference>
<reference evidence="14" key="1">
    <citation type="journal article" date="2020" name="Microorganisms">
        <title>Reliable Identification of Environmental Pseudomonas Isolates Using the rpoD Gene.</title>
        <authorList>
            <consortium name="The Broad Institute Genome Sequencing Platform"/>
            <person name="Girard L."/>
            <person name="Lood C."/>
            <person name="Rokni-Zadeh H."/>
            <person name="van Noort V."/>
            <person name="Lavigne R."/>
            <person name="De Mot R."/>
        </authorList>
    </citation>
    <scope>NUCLEOTIDE SEQUENCE [LARGE SCALE GENOMIC DNA]</scope>
    <source>
        <strain evidence="14">SWRI145</strain>
    </source>
</reference>